<evidence type="ECO:0000256" key="1">
    <source>
        <dbReference type="ARBA" id="ARBA00022692"/>
    </source>
</evidence>
<feature type="transmembrane region" description="Helical" evidence="4">
    <location>
        <begin position="223"/>
        <end position="244"/>
    </location>
</feature>
<sequence length="409" mass="43914">MICRFGNSSKDRVMTETRNNLWVLIGMQAFSMTAVPMMILVGGIIGAHLAPNPQWATLPVAALVVGTAFSTLPASFLMQRWGRKAGFLTGNLVAISGALVGSAAVMLQNFWLVLVASLCFGFHMAFVNQYRFAAMESVPAERQGQAVSYLLLGGVVAAIVGPEAGALGENLLGIRYQGSFLILAGLLAVGTLLILFGFRNQPMVQATADDPGRPWPVLLRLPLLWLALLAGAISYSIMSLVMTAAPVSMHEMDHHSMGITKTAIQAHILAMFLPSLATAWLIRRFGPMRLLVAGLIIYLLMIVAGLAGRGAVHYTTSLILLGVGWNFLFVSGTTLLGRVYIGSERFRLQGLNDFLVFGTQALATLSAGWLIFQMGWDALLWFTLPPMILLGLVALWAARSPARQAASAG</sequence>
<feature type="transmembrane region" description="Helical" evidence="4">
    <location>
        <begin position="110"/>
        <end position="127"/>
    </location>
</feature>
<evidence type="ECO:0000256" key="4">
    <source>
        <dbReference type="SAM" id="Phobius"/>
    </source>
</evidence>
<feature type="transmembrane region" description="Helical" evidence="4">
    <location>
        <begin position="21"/>
        <end position="49"/>
    </location>
</feature>
<dbReference type="PROSITE" id="PS50850">
    <property type="entry name" value="MFS"/>
    <property type="match status" value="1"/>
</dbReference>
<evidence type="ECO:0000313" key="7">
    <source>
        <dbReference type="Proteomes" id="UP000297475"/>
    </source>
</evidence>
<keyword evidence="2 4" id="KW-1133">Transmembrane helix</keyword>
<feature type="domain" description="Major facilitator superfamily (MFS) profile" evidence="5">
    <location>
        <begin position="220"/>
        <end position="409"/>
    </location>
</feature>
<dbReference type="Gene3D" id="1.20.1250.20">
    <property type="entry name" value="MFS general substrate transporter like domains"/>
    <property type="match status" value="1"/>
</dbReference>
<evidence type="ECO:0000259" key="5">
    <source>
        <dbReference type="PROSITE" id="PS50850"/>
    </source>
</evidence>
<feature type="transmembrane region" description="Helical" evidence="4">
    <location>
        <begin position="147"/>
        <end position="167"/>
    </location>
</feature>
<keyword evidence="3 4" id="KW-0472">Membrane</keyword>
<dbReference type="Proteomes" id="UP000297475">
    <property type="component" value="Unassembled WGS sequence"/>
</dbReference>
<dbReference type="SUPFAM" id="SSF103473">
    <property type="entry name" value="MFS general substrate transporter"/>
    <property type="match status" value="1"/>
</dbReference>
<evidence type="ECO:0000256" key="3">
    <source>
        <dbReference type="ARBA" id="ARBA00023136"/>
    </source>
</evidence>
<feature type="transmembrane region" description="Helical" evidence="4">
    <location>
        <begin position="318"/>
        <end position="341"/>
    </location>
</feature>
<dbReference type="EMBL" id="SRMF01000019">
    <property type="protein sequence ID" value="TGG89404.1"/>
    <property type="molecule type" value="Genomic_DNA"/>
</dbReference>
<organism evidence="6 7">
    <name type="scientific">Natronospirillum operosum</name>
    <dbReference type="NCBI Taxonomy" id="2759953"/>
    <lineage>
        <taxon>Bacteria</taxon>
        <taxon>Pseudomonadati</taxon>
        <taxon>Pseudomonadota</taxon>
        <taxon>Gammaproteobacteria</taxon>
        <taxon>Oceanospirillales</taxon>
        <taxon>Natronospirillaceae</taxon>
        <taxon>Natronospirillum</taxon>
    </lineage>
</organism>
<dbReference type="OrthoDB" id="8558006at2"/>
<comment type="caution">
    <text evidence="6">The sequence shown here is derived from an EMBL/GenBank/DDBJ whole genome shotgun (WGS) entry which is preliminary data.</text>
</comment>
<dbReference type="InterPro" id="IPR020846">
    <property type="entry name" value="MFS_dom"/>
</dbReference>
<dbReference type="AlphaFoldDB" id="A0A4Z0W8P0"/>
<feature type="transmembrane region" description="Helical" evidence="4">
    <location>
        <begin position="55"/>
        <end position="78"/>
    </location>
</feature>
<keyword evidence="1 4" id="KW-0812">Transmembrane</keyword>
<name>A0A4Z0W8P0_9GAMM</name>
<feature type="transmembrane region" description="Helical" evidence="4">
    <location>
        <begin position="264"/>
        <end position="283"/>
    </location>
</feature>
<dbReference type="Pfam" id="PF07690">
    <property type="entry name" value="MFS_1"/>
    <property type="match status" value="1"/>
</dbReference>
<feature type="transmembrane region" description="Helical" evidence="4">
    <location>
        <begin position="85"/>
        <end position="104"/>
    </location>
</feature>
<evidence type="ECO:0000256" key="2">
    <source>
        <dbReference type="ARBA" id="ARBA00022989"/>
    </source>
</evidence>
<evidence type="ECO:0000313" key="6">
    <source>
        <dbReference type="EMBL" id="TGG89404.1"/>
    </source>
</evidence>
<dbReference type="GO" id="GO:0022857">
    <property type="term" value="F:transmembrane transporter activity"/>
    <property type="evidence" value="ECO:0007669"/>
    <property type="project" value="InterPro"/>
</dbReference>
<reference evidence="6 7" key="1">
    <citation type="submission" date="2019-04" db="EMBL/GenBank/DDBJ databases">
        <title>Natronospirillum operosus gen. nov., sp. nov., a haloalkaliphilic satellite isolated from decaying biomass of laboratory culture of cyanobacterium Geitlerinema sp. and proposal of Natronospirillaceae fam. nov. and Saccharospirillaceae fam. nov.</title>
        <authorList>
            <person name="Kevbrin V."/>
            <person name="Boltyanskaya Y."/>
            <person name="Koziaeva V."/>
            <person name="Grouzdev D.S."/>
            <person name="Park M."/>
            <person name="Cho J."/>
        </authorList>
    </citation>
    <scope>NUCLEOTIDE SEQUENCE [LARGE SCALE GENOMIC DNA]</scope>
    <source>
        <strain evidence="6 7">G-116</strain>
    </source>
</reference>
<feature type="transmembrane region" description="Helical" evidence="4">
    <location>
        <begin position="353"/>
        <end position="372"/>
    </location>
</feature>
<protein>
    <submittedName>
        <fullName evidence="6">MFS transporter</fullName>
    </submittedName>
</protein>
<keyword evidence="7" id="KW-1185">Reference proteome</keyword>
<dbReference type="PANTHER" id="PTHR23534">
    <property type="entry name" value="MFS PERMEASE"/>
    <property type="match status" value="1"/>
</dbReference>
<feature type="transmembrane region" description="Helical" evidence="4">
    <location>
        <begin position="378"/>
        <end position="398"/>
    </location>
</feature>
<feature type="transmembrane region" description="Helical" evidence="4">
    <location>
        <begin position="290"/>
        <end position="312"/>
    </location>
</feature>
<gene>
    <name evidence="6" type="ORF">E4656_19915</name>
</gene>
<dbReference type="InterPro" id="IPR011701">
    <property type="entry name" value="MFS"/>
</dbReference>
<dbReference type="InterPro" id="IPR036259">
    <property type="entry name" value="MFS_trans_sf"/>
</dbReference>
<feature type="transmembrane region" description="Helical" evidence="4">
    <location>
        <begin position="179"/>
        <end position="198"/>
    </location>
</feature>
<proteinExistence type="predicted"/>
<accession>A0A4Z0W8P0</accession>
<dbReference type="PANTHER" id="PTHR23534:SF1">
    <property type="entry name" value="MAJOR FACILITATOR SUPERFAMILY PROTEIN"/>
    <property type="match status" value="1"/>
</dbReference>